<sequence length="130" mass="15342">MKYITLVILPFSIFVKCAIINFKNEKSFQNLGDLKKCGDSTDDKTSKQPDLNSSVANPNKEDKKEEEGKKEDDDKVKDKKQEDKKQEDKKQEDKKQEDKSDEQKKSDEKQEKSDEKEKNYFSTRRRRKNS</sequence>
<feature type="compositionally biased region" description="Basic and acidic residues" evidence="1">
    <location>
        <begin position="33"/>
        <end position="47"/>
    </location>
</feature>
<evidence type="ECO:0000256" key="2">
    <source>
        <dbReference type="SAM" id="SignalP"/>
    </source>
</evidence>
<keyword evidence="2" id="KW-0732">Signal</keyword>
<dbReference type="AlphaFoldDB" id="J9D440"/>
<organism evidence="3 4">
    <name type="scientific">Edhazardia aedis (strain USNM 41457)</name>
    <name type="common">Microsporidian parasite</name>
    <dbReference type="NCBI Taxonomy" id="1003232"/>
    <lineage>
        <taxon>Eukaryota</taxon>
        <taxon>Fungi</taxon>
        <taxon>Fungi incertae sedis</taxon>
        <taxon>Microsporidia</taxon>
        <taxon>Edhazardia</taxon>
    </lineage>
</organism>
<proteinExistence type="predicted"/>
<gene>
    <name evidence="3" type="ORF">EDEG_00296</name>
</gene>
<dbReference type="EMBL" id="AFBI03000003">
    <property type="protein sequence ID" value="EJW02319.1"/>
    <property type="molecule type" value="Genomic_DNA"/>
</dbReference>
<protein>
    <submittedName>
        <fullName evidence="3">Uncharacterized protein</fullName>
    </submittedName>
</protein>
<evidence type="ECO:0000313" key="4">
    <source>
        <dbReference type="Proteomes" id="UP000003163"/>
    </source>
</evidence>
<accession>J9D440</accession>
<comment type="caution">
    <text evidence="3">The sequence shown here is derived from an EMBL/GenBank/DDBJ whole genome shotgun (WGS) entry which is preliminary data.</text>
</comment>
<name>J9D440_EDHAE</name>
<reference evidence="4" key="2">
    <citation type="submission" date="2015-07" db="EMBL/GenBank/DDBJ databases">
        <title>Contrasting host-pathogen interactions and genome evolution in two generalist and specialist microsporidian pathogens of mosquitoes.</title>
        <authorList>
            <consortium name="The Broad Institute Genomics Platform"/>
            <consortium name="The Broad Institute Genome Sequencing Center for Infectious Disease"/>
            <person name="Cuomo C.A."/>
            <person name="Sanscrainte N.D."/>
            <person name="Goldberg J.M."/>
            <person name="Heiman D."/>
            <person name="Young S."/>
            <person name="Zeng Q."/>
            <person name="Becnel J.J."/>
            <person name="Birren B.W."/>
        </authorList>
    </citation>
    <scope>NUCLEOTIDE SEQUENCE [LARGE SCALE GENOMIC DNA]</scope>
    <source>
        <strain evidence="4">USNM 41457</strain>
    </source>
</reference>
<dbReference type="VEuPathDB" id="MicrosporidiaDB:EDEG_00296"/>
<evidence type="ECO:0000256" key="1">
    <source>
        <dbReference type="SAM" id="MobiDB-lite"/>
    </source>
</evidence>
<feature type="chain" id="PRO_5003821816" evidence="2">
    <location>
        <begin position="18"/>
        <end position="130"/>
    </location>
</feature>
<keyword evidence="4" id="KW-1185">Reference proteome</keyword>
<dbReference type="Proteomes" id="UP000003163">
    <property type="component" value="Unassembled WGS sequence"/>
</dbReference>
<feature type="compositionally biased region" description="Basic and acidic residues" evidence="1">
    <location>
        <begin position="59"/>
        <end position="119"/>
    </location>
</feature>
<feature type="region of interest" description="Disordered" evidence="1">
    <location>
        <begin position="31"/>
        <end position="130"/>
    </location>
</feature>
<reference evidence="3 4" key="1">
    <citation type="submission" date="2011-08" db="EMBL/GenBank/DDBJ databases">
        <authorList>
            <person name="Liu Z.J."/>
            <person name="Shi F.L."/>
            <person name="Lu J.Q."/>
            <person name="Li M."/>
            <person name="Wang Z.L."/>
        </authorList>
    </citation>
    <scope>NUCLEOTIDE SEQUENCE [LARGE SCALE GENOMIC DNA]</scope>
    <source>
        <strain evidence="3 4">USNM 41457</strain>
    </source>
</reference>
<dbReference type="HOGENOM" id="CLU_1938125_0_0_1"/>
<dbReference type="InParanoid" id="J9D440"/>
<feature type="signal peptide" evidence="2">
    <location>
        <begin position="1"/>
        <end position="17"/>
    </location>
</feature>
<feature type="compositionally biased region" description="Polar residues" evidence="1">
    <location>
        <begin position="48"/>
        <end position="57"/>
    </location>
</feature>
<evidence type="ECO:0000313" key="3">
    <source>
        <dbReference type="EMBL" id="EJW02319.1"/>
    </source>
</evidence>